<dbReference type="PANTHER" id="PTHR46114">
    <property type="entry name" value="APPLE DOMAIN-CONTAINING PROTEIN"/>
    <property type="match status" value="1"/>
</dbReference>
<name>A0A922M5Y7_SPOEX</name>
<protein>
    <submittedName>
        <fullName evidence="2">Uncharacterized protein</fullName>
    </submittedName>
</protein>
<evidence type="ECO:0000313" key="2">
    <source>
        <dbReference type="EMBL" id="KAH9631001.1"/>
    </source>
</evidence>
<organism evidence="2 3">
    <name type="scientific">Spodoptera exigua</name>
    <name type="common">Beet armyworm</name>
    <name type="synonym">Noctua fulgens</name>
    <dbReference type="NCBI Taxonomy" id="7107"/>
    <lineage>
        <taxon>Eukaryota</taxon>
        <taxon>Metazoa</taxon>
        <taxon>Ecdysozoa</taxon>
        <taxon>Arthropoda</taxon>
        <taxon>Hexapoda</taxon>
        <taxon>Insecta</taxon>
        <taxon>Pterygota</taxon>
        <taxon>Neoptera</taxon>
        <taxon>Endopterygota</taxon>
        <taxon>Lepidoptera</taxon>
        <taxon>Glossata</taxon>
        <taxon>Ditrysia</taxon>
        <taxon>Noctuoidea</taxon>
        <taxon>Noctuidae</taxon>
        <taxon>Amphipyrinae</taxon>
        <taxon>Spodoptera</taxon>
    </lineage>
</organism>
<reference evidence="2" key="1">
    <citation type="journal article" date="2021" name="G3 (Bethesda)">
        <title>Genome and transcriptome analysis of the beet armyworm Spodoptera exigua reveals targets for pest control. .</title>
        <authorList>
            <person name="Simon S."/>
            <person name="Breeschoten T."/>
            <person name="Jansen H.J."/>
            <person name="Dirks R.P."/>
            <person name="Schranz M.E."/>
            <person name="Ros V.I.D."/>
        </authorList>
    </citation>
    <scope>NUCLEOTIDE SEQUENCE</scope>
    <source>
        <strain evidence="2">TB_SE_WUR_2020</strain>
    </source>
</reference>
<evidence type="ECO:0000313" key="3">
    <source>
        <dbReference type="Proteomes" id="UP000814243"/>
    </source>
</evidence>
<gene>
    <name evidence="2" type="ORF">HF086_000727</name>
</gene>
<dbReference type="EMBL" id="JACEFF010000789">
    <property type="protein sequence ID" value="KAH9631001.1"/>
    <property type="molecule type" value="Genomic_DNA"/>
</dbReference>
<evidence type="ECO:0000256" key="1">
    <source>
        <dbReference type="SAM" id="MobiDB-lite"/>
    </source>
</evidence>
<comment type="caution">
    <text evidence="2">The sequence shown here is derived from an EMBL/GenBank/DDBJ whole genome shotgun (WGS) entry which is preliminary data.</text>
</comment>
<feature type="region of interest" description="Disordered" evidence="1">
    <location>
        <begin position="41"/>
        <end position="73"/>
    </location>
</feature>
<dbReference type="AlphaFoldDB" id="A0A922M5Y7"/>
<feature type="non-terminal residue" evidence="2">
    <location>
        <position position="171"/>
    </location>
</feature>
<proteinExistence type="predicted"/>
<sequence>MPFAIPALWREPSNHFNDCYFCMTDIRGFTKKIKHNIKYPDVPSMSKPVPHSAEMPPPLPPSKNEIEVPEEPDLPNVVEYSEESSEDPEFLPSTSSLGRPHLINQNELNDLIRDLDLSIRQAELLGSRLKEWNLLAPNTNVSVQRKRNKKLASFYSNFENICYCNDIETLM</sequence>
<dbReference type="PANTHER" id="PTHR46114:SF1">
    <property type="entry name" value="ZAD DOMAIN-CONTAINING PROTEIN"/>
    <property type="match status" value="1"/>
</dbReference>
<dbReference type="Proteomes" id="UP000814243">
    <property type="component" value="Unassembled WGS sequence"/>
</dbReference>
<accession>A0A922M5Y7</accession>